<feature type="transmembrane region" description="Helical" evidence="7">
    <location>
        <begin position="82"/>
        <end position="101"/>
    </location>
</feature>
<dbReference type="Pfam" id="PF01758">
    <property type="entry name" value="SBF"/>
    <property type="match status" value="1"/>
</dbReference>
<evidence type="ECO:0000256" key="2">
    <source>
        <dbReference type="ARBA" id="ARBA00006528"/>
    </source>
</evidence>
<reference evidence="9" key="1">
    <citation type="submission" date="2025-08" db="UniProtKB">
        <authorList>
            <consortium name="RefSeq"/>
        </authorList>
    </citation>
    <scope>IDENTIFICATION</scope>
</reference>
<evidence type="ECO:0000256" key="4">
    <source>
        <dbReference type="ARBA" id="ARBA00022847"/>
    </source>
</evidence>
<evidence type="ECO:0000256" key="7">
    <source>
        <dbReference type="SAM" id="Phobius"/>
    </source>
</evidence>
<comment type="similarity">
    <text evidence="2">Belongs to the bile acid:sodium symporter (BASS) (TC 2.A.28) family.</text>
</comment>
<feature type="transmembrane region" description="Helical" evidence="7">
    <location>
        <begin position="304"/>
        <end position="326"/>
    </location>
</feature>
<feature type="transmembrane region" description="Helical" evidence="7">
    <location>
        <begin position="209"/>
        <end position="230"/>
    </location>
</feature>
<evidence type="ECO:0000313" key="8">
    <source>
        <dbReference type="Proteomes" id="UP000694871"/>
    </source>
</evidence>
<keyword evidence="8" id="KW-1185">Reference proteome</keyword>
<dbReference type="Gene3D" id="1.20.1530.20">
    <property type="match status" value="1"/>
</dbReference>
<protein>
    <submittedName>
        <fullName evidence="9">Sodium/bile acid cotransporter</fullName>
    </submittedName>
</protein>
<feature type="transmembrane region" description="Helical" evidence="7">
    <location>
        <begin position="47"/>
        <end position="70"/>
    </location>
</feature>
<proteinExistence type="inferred from homology"/>
<evidence type="ECO:0000256" key="1">
    <source>
        <dbReference type="ARBA" id="ARBA00004141"/>
    </source>
</evidence>
<dbReference type="PANTHER" id="PTHR10361">
    <property type="entry name" value="SODIUM-BILE ACID COTRANSPORTER"/>
    <property type="match status" value="1"/>
</dbReference>
<evidence type="ECO:0000256" key="3">
    <source>
        <dbReference type="ARBA" id="ARBA00022692"/>
    </source>
</evidence>
<keyword evidence="4" id="KW-0769">Symport</keyword>
<gene>
    <name evidence="9" type="primary">SLC10A1</name>
</gene>
<dbReference type="GeneID" id="107107673"/>
<dbReference type="InterPro" id="IPR002657">
    <property type="entry name" value="BilAc:Na_symport/Acr3"/>
</dbReference>
<feature type="transmembrane region" description="Helical" evidence="7">
    <location>
        <begin position="176"/>
        <end position="197"/>
    </location>
</feature>
<keyword evidence="3 7" id="KW-0812">Transmembrane</keyword>
<accession>A0ABM1JPS1</accession>
<dbReference type="PANTHER" id="PTHR10361:SF40">
    <property type="entry name" value="HEPATIC SODIUM_BILE ACID COTRANSPORTER"/>
    <property type="match status" value="1"/>
</dbReference>
<feature type="transmembrane region" description="Helical" evidence="7">
    <location>
        <begin position="140"/>
        <end position="164"/>
    </location>
</feature>
<feature type="transmembrane region" description="Helical" evidence="7">
    <location>
        <begin position="250"/>
        <end position="268"/>
    </location>
</feature>
<evidence type="ECO:0000256" key="5">
    <source>
        <dbReference type="ARBA" id="ARBA00022989"/>
    </source>
</evidence>
<organism evidence="8 9">
    <name type="scientific">Gekko japonicus</name>
    <name type="common">Schlegel's Japanese gecko</name>
    <dbReference type="NCBI Taxonomy" id="146911"/>
    <lineage>
        <taxon>Eukaryota</taxon>
        <taxon>Metazoa</taxon>
        <taxon>Chordata</taxon>
        <taxon>Craniata</taxon>
        <taxon>Vertebrata</taxon>
        <taxon>Euteleostomi</taxon>
        <taxon>Lepidosauria</taxon>
        <taxon>Squamata</taxon>
        <taxon>Bifurcata</taxon>
        <taxon>Gekkota</taxon>
        <taxon>Gekkonidae</taxon>
        <taxon>Gekkoninae</taxon>
        <taxon>Gekko</taxon>
    </lineage>
</organism>
<keyword evidence="6 7" id="KW-0472">Membrane</keyword>
<dbReference type="Proteomes" id="UP000694871">
    <property type="component" value="Unplaced"/>
</dbReference>
<sequence length="385" mass="41804">MAKITASPADTSDTYDTPEYWKPIPSANICLPNFTFPFAFGQRATDYALNGILIVVLIIVMISLGCTMEISKIKANFWKPKGVVIAVVCQYGIMPLTAFALGKLFQLDTIEALAVLICGCCPGGSLSNVFSLASKGDMNLSIVMTACSTLLALGLMPLLLYLYTKGLYQGHLETKVPYKGIVISLVMTLIPCALGVFLNEKKPQCARILVKAGMIVLLLSSVPIIALSVINVGSGILTIFSPRLLGTSALMPFIGFSLGYILSAFFSLNDQCRRTICMETGCQNVQLCSTILKLAFAPEVIGPLFFFPLLYILFQLGEGLLFVVIFRSYRNTKQRKGKFNAVSFVSEYGCSWDGHKIHIGAATCAQPGTSSQHGYKPDHLVILED</sequence>
<feature type="transmembrane region" description="Helical" evidence="7">
    <location>
        <begin position="113"/>
        <end position="133"/>
    </location>
</feature>
<dbReference type="InterPro" id="IPR038770">
    <property type="entry name" value="Na+/solute_symporter_sf"/>
</dbReference>
<name>A0ABM1JPS1_GEKJA</name>
<dbReference type="InterPro" id="IPR004710">
    <property type="entry name" value="Bilac:Na_transpt"/>
</dbReference>
<evidence type="ECO:0000256" key="6">
    <source>
        <dbReference type="ARBA" id="ARBA00023136"/>
    </source>
</evidence>
<comment type="subcellular location">
    <subcellularLocation>
        <location evidence="1">Membrane</location>
        <topology evidence="1">Multi-pass membrane protein</topology>
    </subcellularLocation>
</comment>
<evidence type="ECO:0000313" key="9">
    <source>
        <dbReference type="RefSeq" id="XP_015263458.1"/>
    </source>
</evidence>
<keyword evidence="5 7" id="KW-1133">Transmembrane helix</keyword>
<dbReference type="NCBIfam" id="TIGR00841">
    <property type="entry name" value="bass"/>
    <property type="match status" value="1"/>
</dbReference>
<keyword evidence="4" id="KW-0813">Transport</keyword>
<dbReference type="RefSeq" id="XP_015263458.1">
    <property type="nucleotide sequence ID" value="XM_015407972.1"/>
</dbReference>